<dbReference type="OrthoDB" id="7710249at2"/>
<protein>
    <recommendedName>
        <fullName evidence="5">Phage tail lysozyme domain-containing protein</fullName>
    </recommendedName>
</protein>
<evidence type="ECO:0008006" key="5">
    <source>
        <dbReference type="Google" id="ProtNLM"/>
    </source>
</evidence>
<dbReference type="Pfam" id="PF06791">
    <property type="entry name" value="TMP_2"/>
    <property type="match status" value="1"/>
</dbReference>
<organism evidence="3 4">
    <name type="scientific">Rhodobacter capsulatus</name>
    <name type="common">Rhodopseudomonas capsulata</name>
    <dbReference type="NCBI Taxonomy" id="1061"/>
    <lineage>
        <taxon>Bacteria</taxon>
        <taxon>Pseudomonadati</taxon>
        <taxon>Pseudomonadota</taxon>
        <taxon>Alphaproteobacteria</taxon>
        <taxon>Rhodobacterales</taxon>
        <taxon>Rhodobacter group</taxon>
        <taxon>Rhodobacter</taxon>
    </lineage>
</organism>
<dbReference type="InterPro" id="IPR041219">
    <property type="entry name" value="Phage_lysozyme2"/>
</dbReference>
<dbReference type="Gene3D" id="1.10.530.10">
    <property type="match status" value="1"/>
</dbReference>
<gene>
    <name evidence="3" type="ORF">FBT96_00535</name>
</gene>
<dbReference type="InterPro" id="IPR009628">
    <property type="entry name" value="Phage_tape_measure_N"/>
</dbReference>
<feature type="domain" description="Phage tail lysozyme" evidence="2">
    <location>
        <begin position="724"/>
        <end position="861"/>
    </location>
</feature>
<name>A0A4U1K5A5_RHOCA</name>
<dbReference type="SUPFAM" id="SSF53955">
    <property type="entry name" value="Lysozyme-like"/>
    <property type="match status" value="1"/>
</dbReference>
<dbReference type="InterPro" id="IPR023346">
    <property type="entry name" value="Lysozyme-like_dom_sf"/>
</dbReference>
<reference evidence="3 4" key="1">
    <citation type="submission" date="2019-04" db="EMBL/GenBank/DDBJ databases">
        <title>Draft Whole-Genome sequence of the purple photosynthetic bacterium Rhodobacter capsulatus SP108 with an indigenous class A beta-lactamase.</title>
        <authorList>
            <person name="Robertson S."/>
            <person name="Meyer T.E."/>
            <person name="Kyndt J.A."/>
        </authorList>
    </citation>
    <scope>NUCLEOTIDE SEQUENCE [LARGE SCALE GENOMIC DNA]</scope>
    <source>
        <strain evidence="3 4">SP108</strain>
    </source>
</reference>
<evidence type="ECO:0000313" key="4">
    <source>
        <dbReference type="Proteomes" id="UP000310597"/>
    </source>
</evidence>
<dbReference type="AlphaFoldDB" id="A0A4U1K5A5"/>
<sequence>MLRVIADQARRELGQAKGDVQALTGAARDLGAQAGQGREGLAVLGAGAAGAGKSLAEASVAALDTSAAMSNMMAAAGRGATSLAGVQNAVTGLTSNISAQVTEMLAAQRETAAWQSELDQLRARFNPLFAASKQYETSLREIAEAEKLGALSAAEAAAARDRAAQVLTVMPAQFQALGASSAASAAHVANLGYQFNDIGMMLAAGQNPIMLMMQQGTQVTQVFDQMRASGMSIGTALRSTLMGLLNPANLATMAVIGIGAAAVQWFVASREKAKSFEDALADLEKASKAVQTALKDARTGIGDLTDEFGDGASKAREINLALLTLARAEAAQAVKDSIAGITDAIGDVSTFGVVRLDKLEDKFNLTNKGAVRVKDALDLFRHARTLDDQQLAAERLAKALADAEYNTDGASDAALAFGTNVAKAALEALRVQGYTEQADKAAQSLAKAGIPDPFEKAADAAKRLADETMRALQVSREWASATAPGVGLRGLDDERGSQRDVIANISEYRTEMQQTGREILRTQAESLGQLQLEASLIGQSEETRRRTLALYEAELQIRERGISPSSGLAADIRQNAVAIREFEAQIDRVKDGWKAVERAGEDAIDGVFDALRQGDVGGALDSLASEIGSMFEELAVKNPLKNAILGTNYATLGDVGGLQGIWDRFTGKGPQVDPSQAAAAAMRTVASMNVTAATVIIGGAGVGGLAGGIGAGGGMGGLQGSADVQKQVWQFFAGKGLKPHQIAGVMGNVSQESAFNPLAVGDAGQAYGLFQHNDRKGALLGAIGGKQHLGNVQAQLDFAWRELMTSENGAYQRLMASKNVTEATGAFAGFERPKGWSAANPMGSDGWANRLGAAEQAMAKFGTTTTLATGQLGTMGTGFDTFGQALGSAVQGGGGGGFWGTLFSGIMSGLGIPGFAGGGQHGGGLRIVGENGPELEYTGPSTIVPADLTRRILSGGAPANSAQAPVFMVQPQIINNTGRQMNVEVQEVTDSRGQRQPRYIFSDLVGDGLTTPGGRGRRAMREFYNVSPAGISR</sequence>
<evidence type="ECO:0000259" key="2">
    <source>
        <dbReference type="Pfam" id="PF18013"/>
    </source>
</evidence>
<evidence type="ECO:0000313" key="3">
    <source>
        <dbReference type="EMBL" id="TKD26461.1"/>
    </source>
</evidence>
<accession>A0A4U1K5A5</accession>
<dbReference type="Pfam" id="PF18013">
    <property type="entry name" value="Phage_lysozyme2"/>
    <property type="match status" value="1"/>
</dbReference>
<proteinExistence type="predicted"/>
<evidence type="ECO:0000259" key="1">
    <source>
        <dbReference type="Pfam" id="PF06791"/>
    </source>
</evidence>
<feature type="domain" description="Bacteriophage tail tape measure N-terminal" evidence="1">
    <location>
        <begin position="173"/>
        <end position="389"/>
    </location>
</feature>
<comment type="caution">
    <text evidence="3">The sequence shown here is derived from an EMBL/GenBank/DDBJ whole genome shotgun (WGS) entry which is preliminary data.</text>
</comment>
<dbReference type="EMBL" id="SWJZ01000005">
    <property type="protein sequence ID" value="TKD26461.1"/>
    <property type="molecule type" value="Genomic_DNA"/>
</dbReference>
<dbReference type="Proteomes" id="UP000310597">
    <property type="component" value="Unassembled WGS sequence"/>
</dbReference>